<keyword evidence="3" id="KW-1185">Reference proteome</keyword>
<dbReference type="Proteomes" id="UP001549104">
    <property type="component" value="Unassembled WGS sequence"/>
</dbReference>
<feature type="transmembrane region" description="Helical" evidence="1">
    <location>
        <begin position="6"/>
        <end position="26"/>
    </location>
</feature>
<sequence length="31" mass="3315">MTVIPFSEGIVVIVTGVLLMLSGYAYGRLSK</sequence>
<organism evidence="2 3">
    <name type="scientific">Sporosarcina psychrophila</name>
    <name type="common">Bacillus psychrophilus</name>
    <dbReference type="NCBI Taxonomy" id="1476"/>
    <lineage>
        <taxon>Bacteria</taxon>
        <taxon>Bacillati</taxon>
        <taxon>Bacillota</taxon>
        <taxon>Bacilli</taxon>
        <taxon>Bacillales</taxon>
        <taxon>Caryophanaceae</taxon>
        <taxon>Sporosarcina</taxon>
    </lineage>
</organism>
<evidence type="ECO:0000313" key="3">
    <source>
        <dbReference type="Proteomes" id="UP001549104"/>
    </source>
</evidence>
<gene>
    <name evidence="2" type="ORF">ABIC55_003474</name>
</gene>
<reference evidence="2 3" key="1">
    <citation type="submission" date="2024-06" db="EMBL/GenBank/DDBJ databases">
        <title>Sorghum-associated microbial communities from plants grown in Nebraska, USA.</title>
        <authorList>
            <person name="Schachtman D."/>
        </authorList>
    </citation>
    <scope>NUCLEOTIDE SEQUENCE [LARGE SCALE GENOMIC DNA]</scope>
    <source>
        <strain evidence="2 3">1288</strain>
    </source>
</reference>
<protein>
    <submittedName>
        <fullName evidence="2">Uncharacterized protein</fullName>
    </submittedName>
</protein>
<keyword evidence="1" id="KW-1133">Transmembrane helix</keyword>
<evidence type="ECO:0000256" key="1">
    <source>
        <dbReference type="SAM" id="Phobius"/>
    </source>
</evidence>
<name>A0ABV2KBC3_SPOPS</name>
<comment type="caution">
    <text evidence="2">The sequence shown here is derived from an EMBL/GenBank/DDBJ whole genome shotgun (WGS) entry which is preliminary data.</text>
</comment>
<accession>A0ABV2KBC3</accession>
<evidence type="ECO:0000313" key="2">
    <source>
        <dbReference type="EMBL" id="MET3658357.1"/>
    </source>
</evidence>
<keyword evidence="1" id="KW-0812">Transmembrane</keyword>
<keyword evidence="1" id="KW-0472">Membrane</keyword>
<proteinExistence type="predicted"/>
<dbReference type="EMBL" id="JBEPME010000005">
    <property type="protein sequence ID" value="MET3658357.1"/>
    <property type="molecule type" value="Genomic_DNA"/>
</dbReference>